<name>A0A4Q7DH96_9PROT</name>
<feature type="compositionally biased region" description="Basic and acidic residues" evidence="1">
    <location>
        <begin position="1"/>
        <end position="28"/>
    </location>
</feature>
<gene>
    <name evidence="3" type="ORF">EQU50_07210</name>
</gene>
<evidence type="ECO:0000256" key="1">
    <source>
        <dbReference type="SAM" id="MobiDB-lite"/>
    </source>
</evidence>
<dbReference type="Pfam" id="PF09361">
    <property type="entry name" value="Phasin_2"/>
    <property type="match status" value="1"/>
</dbReference>
<dbReference type="InterPro" id="IPR010127">
    <property type="entry name" value="Phasin_subfam-1"/>
</dbReference>
<comment type="caution">
    <text evidence="3">The sequence shown here is derived from an EMBL/GenBank/DDBJ whole genome shotgun (WGS) entry which is preliminary data.</text>
</comment>
<sequence>MVATAKKDAKASKKENTEKSEHSAHEAFKSMASKMPKIDHEAILSHHKKNLDALSDAQKMAVDVIKNIAQLQTQFMRQTFEEMQSSFKEVMQSPASKEKLKAHADNVKQSLFKAVDHHSNISDIVLKSHKDVYSLVQDRFKDGAQSLNKHSSRTH</sequence>
<dbReference type="InterPro" id="IPR018968">
    <property type="entry name" value="Phasin"/>
</dbReference>
<dbReference type="AlphaFoldDB" id="A0A4Q7DH96"/>
<keyword evidence="4" id="KW-1185">Reference proteome</keyword>
<evidence type="ECO:0000313" key="3">
    <source>
        <dbReference type="EMBL" id="RZI45405.1"/>
    </source>
</evidence>
<dbReference type="RefSeq" id="WP_130154455.1">
    <property type="nucleotide sequence ID" value="NZ_SCFB01000014.1"/>
</dbReference>
<dbReference type="OrthoDB" id="7857244at2"/>
<protein>
    <submittedName>
        <fullName evidence="3">Phasin family protein</fullName>
    </submittedName>
</protein>
<dbReference type="EMBL" id="SCFB01000014">
    <property type="protein sequence ID" value="RZI45405.1"/>
    <property type="molecule type" value="Genomic_DNA"/>
</dbReference>
<accession>A0A4Q7DH96</accession>
<proteinExistence type="predicted"/>
<organism evidence="3 4">
    <name type="scientific">Candidatus Finniella inopinata</name>
    <dbReference type="NCBI Taxonomy" id="1696036"/>
    <lineage>
        <taxon>Bacteria</taxon>
        <taxon>Pseudomonadati</taxon>
        <taxon>Pseudomonadota</taxon>
        <taxon>Alphaproteobacteria</taxon>
        <taxon>Holosporales</taxon>
        <taxon>Candidatus Paracaedibacteraceae</taxon>
        <taxon>Candidatus Finniella</taxon>
    </lineage>
</organism>
<evidence type="ECO:0000259" key="2">
    <source>
        <dbReference type="Pfam" id="PF09361"/>
    </source>
</evidence>
<dbReference type="Proteomes" id="UP000293550">
    <property type="component" value="Unassembled WGS sequence"/>
</dbReference>
<reference evidence="3 4" key="1">
    <citation type="submission" date="2018-10" db="EMBL/GenBank/DDBJ databases">
        <title>An updated phylogeny of the Alphaproteobacteria reveals that the parasitic Rickettsiales and Holosporales have independent origins.</title>
        <authorList>
            <person name="Munoz-Gomez S.A."/>
            <person name="Hess S."/>
            <person name="Burger G."/>
            <person name="Lang B.F."/>
            <person name="Susko E."/>
            <person name="Slamovits C.H."/>
            <person name="Roger A.J."/>
        </authorList>
    </citation>
    <scope>NUCLEOTIDE SEQUENCE [LARGE SCALE GENOMIC DNA]</scope>
    <source>
        <strain evidence="3">HOLO01</strain>
    </source>
</reference>
<feature type="domain" description="Phasin" evidence="2">
    <location>
        <begin position="42"/>
        <end position="140"/>
    </location>
</feature>
<feature type="region of interest" description="Disordered" evidence="1">
    <location>
        <begin position="1"/>
        <end position="32"/>
    </location>
</feature>
<evidence type="ECO:0000313" key="4">
    <source>
        <dbReference type="Proteomes" id="UP000293550"/>
    </source>
</evidence>
<dbReference type="NCBIfam" id="TIGR01841">
    <property type="entry name" value="phasin"/>
    <property type="match status" value="1"/>
</dbReference>